<dbReference type="EMBL" id="JAHFZB010000013">
    <property type="protein sequence ID" value="KAK6482573.1"/>
    <property type="molecule type" value="Genomic_DNA"/>
</dbReference>
<feature type="coiled-coil region" evidence="14">
    <location>
        <begin position="62"/>
        <end position="170"/>
    </location>
</feature>
<evidence type="ECO:0000313" key="17">
    <source>
        <dbReference type="EMBL" id="KAK6482573.1"/>
    </source>
</evidence>
<evidence type="ECO:0000256" key="14">
    <source>
        <dbReference type="SAM" id="Coils"/>
    </source>
</evidence>
<keyword evidence="6 13" id="KW-0967">Endosome</keyword>
<dbReference type="Gene3D" id="1.20.5.990">
    <property type="entry name" value="Nemo cc2-lz domain - 1d5 darpin complex"/>
    <property type="match status" value="1"/>
</dbReference>
<keyword evidence="9 13" id="KW-0333">Golgi apparatus</keyword>
<evidence type="ECO:0000256" key="8">
    <source>
        <dbReference type="ARBA" id="ARBA00022833"/>
    </source>
</evidence>
<keyword evidence="5 13" id="KW-0479">Metal-binding</keyword>
<sequence length="622" mass="71519">MRKTGGEFPENARQNLNATTSEIRNLRTCKIMTSNTLMMNGEMQRENGQGDLTHADPLRSTLEETLQQMNILIKENRDLKEALKHTNTSMKGRFEDLASWKEKQKEKRDFLEDKLQEAKGRVAALTKRNEEQIKKIQMFEGNRPETSQGIVDHSLEVEQLKAMISRLQAEKCDLVAMNSELQLKQRSDSPEDSFIEIRIAQEGELKLTKDLQNKPADLSAAYIRQKCFDESNTRLESEELTVSQLLQSLRLETQKVEKLELELRAVKERMSDLEKRKLNVAESGTQTEVIVDEKPSSVPMEVEATTTCEITAETQHDVPAFEVENLKSQVMSLFEDLQEAQSKLDEAEGMKKSLQARQVTVLKVVSTASLDITCHDLEQDLSTLRAQLVKKQEVQYQNETLKLQVDSLQSMSKMEQMKTEDEKRKLIQLQDAYAKLFEDYTAMVKATEEMKPNMSKEEMSEVNDRLIAAEEALAVKQQKIDEMKQQMFKQEQELETVSLFKAQADIYSSDFYAERAAREKIHEEKERIVAQLEFIKKQNCKLQEEMESFGRQSLNEMQRRHVSRGASPQQNAQQPNVEGGARGAENRDWQQQVNIPERACPKCNEILPDIDSLQIHVMDCIT</sequence>
<dbReference type="Pfam" id="PF11577">
    <property type="entry name" value="NEMO"/>
    <property type="match status" value="1"/>
</dbReference>
<evidence type="ECO:0000256" key="10">
    <source>
        <dbReference type="ARBA" id="ARBA00023054"/>
    </source>
</evidence>
<evidence type="ECO:0000256" key="4">
    <source>
        <dbReference type="ARBA" id="ARBA00022490"/>
    </source>
</evidence>
<dbReference type="PANTHER" id="PTHR31553:SF2">
    <property type="entry name" value="OPTINEURIN"/>
    <property type="match status" value="1"/>
</dbReference>
<evidence type="ECO:0000256" key="15">
    <source>
        <dbReference type="SAM" id="MobiDB-lite"/>
    </source>
</evidence>
<evidence type="ECO:0000256" key="6">
    <source>
        <dbReference type="ARBA" id="ARBA00022753"/>
    </source>
</evidence>
<dbReference type="CDD" id="cd09803">
    <property type="entry name" value="UBAN"/>
    <property type="match status" value="1"/>
</dbReference>
<dbReference type="PANTHER" id="PTHR31553">
    <property type="entry name" value="NF-KAPPA-B ESSENTIAL MODULATOR"/>
    <property type="match status" value="1"/>
</dbReference>
<proteinExistence type="predicted"/>
<evidence type="ECO:0000256" key="7">
    <source>
        <dbReference type="ARBA" id="ARBA00022771"/>
    </source>
</evidence>
<dbReference type="PROSITE" id="PS51801">
    <property type="entry name" value="ZF_CCHC_NOA"/>
    <property type="match status" value="1"/>
</dbReference>
<dbReference type="Gene3D" id="1.20.5.390">
    <property type="entry name" value="L1 transposable element, trimerization domain"/>
    <property type="match status" value="2"/>
</dbReference>
<evidence type="ECO:0000256" key="5">
    <source>
        <dbReference type="ARBA" id="ARBA00022723"/>
    </source>
</evidence>
<organism evidence="17 18">
    <name type="scientific">Huso huso</name>
    <name type="common">Beluga</name>
    <name type="synonym">Acipenser huso</name>
    <dbReference type="NCBI Taxonomy" id="61971"/>
    <lineage>
        <taxon>Eukaryota</taxon>
        <taxon>Metazoa</taxon>
        <taxon>Chordata</taxon>
        <taxon>Craniata</taxon>
        <taxon>Vertebrata</taxon>
        <taxon>Euteleostomi</taxon>
        <taxon>Actinopterygii</taxon>
        <taxon>Chondrostei</taxon>
        <taxon>Acipenseriformes</taxon>
        <taxon>Acipenseridae</taxon>
        <taxon>Huso</taxon>
    </lineage>
</organism>
<feature type="region of interest" description="Disordered" evidence="15">
    <location>
        <begin position="557"/>
        <end position="585"/>
    </location>
</feature>
<comment type="subcellular location">
    <subcellularLocation>
        <location evidence="13">Cytoplasm</location>
        <location evidence="13">Perinuclear region</location>
    </subcellularLocation>
    <subcellularLocation>
        <location evidence="13">Golgi apparatus</location>
    </subcellularLocation>
    <subcellularLocation>
        <location evidence="2 13">Golgi apparatus</location>
        <location evidence="2 13">trans-Golgi network</location>
    </subcellularLocation>
    <subcellularLocation>
        <location evidence="1 13">Cytoplasmic vesicle</location>
        <location evidence="1 13">Autophagosome</location>
    </subcellularLocation>
    <subcellularLocation>
        <location evidence="13">Cytoplasmic vesicle</location>
    </subcellularLocation>
    <subcellularLocation>
        <location evidence="13">Recycling endosome</location>
    </subcellularLocation>
</comment>
<dbReference type="InterPro" id="IPR034735">
    <property type="entry name" value="NEMO_ZF"/>
</dbReference>
<dbReference type="InterPro" id="IPR021063">
    <property type="entry name" value="NEMO_N"/>
</dbReference>
<dbReference type="InterPro" id="IPR032419">
    <property type="entry name" value="CC2-LZ_dom"/>
</dbReference>
<comment type="function">
    <text evidence="13">May act by regulating membrane trafficking and cellular morphogenesis.</text>
</comment>
<evidence type="ECO:0000256" key="1">
    <source>
        <dbReference type="ARBA" id="ARBA00004419"/>
    </source>
</evidence>
<feature type="compositionally biased region" description="Polar residues" evidence="15">
    <location>
        <begin position="566"/>
        <end position="576"/>
    </location>
</feature>
<keyword evidence="4 13" id="KW-0963">Cytoplasm</keyword>
<evidence type="ECO:0000313" key="18">
    <source>
        <dbReference type="Proteomes" id="UP001369086"/>
    </source>
</evidence>
<protein>
    <recommendedName>
        <fullName evidence="3 13">Optineurin</fullName>
    </recommendedName>
</protein>
<dbReference type="Pfam" id="PF16516">
    <property type="entry name" value="CC2-LZ"/>
    <property type="match status" value="1"/>
</dbReference>
<keyword evidence="8 13" id="KW-0862">Zinc</keyword>
<dbReference type="Proteomes" id="UP001369086">
    <property type="component" value="Unassembled WGS sequence"/>
</dbReference>
<evidence type="ECO:0000256" key="9">
    <source>
        <dbReference type="ARBA" id="ARBA00023034"/>
    </source>
</evidence>
<feature type="coiled-coil region" evidence="14">
    <location>
        <begin position="459"/>
        <end position="493"/>
    </location>
</feature>
<evidence type="ECO:0000256" key="13">
    <source>
        <dbReference type="RuleBase" id="RU367122"/>
    </source>
</evidence>
<feature type="coiled-coil region" evidence="14">
    <location>
        <begin position="323"/>
        <end position="394"/>
    </location>
</feature>
<name>A0ABR0ZCN7_HUSHU</name>
<comment type="caution">
    <text evidence="17">The sequence shown here is derived from an EMBL/GenBank/DDBJ whole genome shotgun (WGS) entry which is preliminary data.</text>
</comment>
<feature type="coiled-coil region" evidence="14">
    <location>
        <begin position="242"/>
        <end position="283"/>
    </location>
</feature>
<feature type="domain" description="CCHC NOA-type" evidence="16">
    <location>
        <begin position="592"/>
        <end position="622"/>
    </location>
</feature>
<gene>
    <name evidence="17" type="ORF">HHUSO_G15613</name>
</gene>
<evidence type="ECO:0000256" key="3">
    <source>
        <dbReference type="ARBA" id="ARBA00018548"/>
    </source>
</evidence>
<keyword evidence="10 14" id="KW-0175">Coiled coil</keyword>
<dbReference type="Pfam" id="PF18414">
    <property type="entry name" value="zf_C2H2_10"/>
    <property type="match status" value="1"/>
</dbReference>
<reference evidence="17 18" key="1">
    <citation type="submission" date="2021-05" db="EMBL/GenBank/DDBJ databases">
        <authorList>
            <person name="Zahm M."/>
            <person name="Klopp C."/>
            <person name="Cabau C."/>
            <person name="Kuhl H."/>
            <person name="Suciu R."/>
            <person name="Ciorpac M."/>
            <person name="Holostenco D."/>
            <person name="Gessner J."/>
            <person name="Wuertz S."/>
            <person name="Hohne C."/>
            <person name="Stock M."/>
            <person name="Gislard M."/>
            <person name="Lluch J."/>
            <person name="Milhes M."/>
            <person name="Lampietro C."/>
            <person name="Lopez Roques C."/>
            <person name="Donnadieu C."/>
            <person name="Du K."/>
            <person name="Schartl M."/>
            <person name="Guiguen Y."/>
        </authorList>
    </citation>
    <scope>NUCLEOTIDE SEQUENCE [LARGE SCALE GENOMIC DNA]</scope>
    <source>
        <strain evidence="17">Hh-F2</strain>
        <tissue evidence="17">Blood</tissue>
    </source>
</reference>
<keyword evidence="11 13" id="KW-0968">Cytoplasmic vesicle</keyword>
<evidence type="ECO:0000256" key="2">
    <source>
        <dbReference type="ARBA" id="ARBA00004601"/>
    </source>
</evidence>
<evidence type="ECO:0000256" key="11">
    <source>
        <dbReference type="ARBA" id="ARBA00023329"/>
    </source>
</evidence>
<evidence type="ECO:0000256" key="12">
    <source>
        <dbReference type="PROSITE-ProRule" id="PRU01142"/>
    </source>
</evidence>
<dbReference type="InterPro" id="IPR051301">
    <property type="entry name" value="Optineurin/NFkB_EssMod"/>
</dbReference>
<keyword evidence="18" id="KW-1185">Reference proteome</keyword>
<keyword evidence="7 12" id="KW-0863">Zinc-finger</keyword>
<accession>A0ABR0ZCN7</accession>
<evidence type="ECO:0000259" key="16">
    <source>
        <dbReference type="PROSITE" id="PS51801"/>
    </source>
</evidence>